<dbReference type="EC" id="2.4.-.-" evidence="2"/>
<dbReference type="Gene3D" id="3.90.550.10">
    <property type="entry name" value="Spore Coat Polysaccharide Biosynthesis Protein SpsA, Chain A"/>
    <property type="match status" value="1"/>
</dbReference>
<organism evidence="2 3">
    <name type="scientific">Camelimonas fluminis</name>
    <dbReference type="NCBI Taxonomy" id="1576911"/>
    <lineage>
        <taxon>Bacteria</taxon>
        <taxon>Pseudomonadati</taxon>
        <taxon>Pseudomonadota</taxon>
        <taxon>Alphaproteobacteria</taxon>
        <taxon>Hyphomicrobiales</taxon>
        <taxon>Chelatococcaceae</taxon>
        <taxon>Camelimonas</taxon>
    </lineage>
</organism>
<dbReference type="InterPro" id="IPR001173">
    <property type="entry name" value="Glyco_trans_2-like"/>
</dbReference>
<comment type="caution">
    <text evidence="2">The sequence shown here is derived from an EMBL/GenBank/DDBJ whole genome shotgun (WGS) entry which is preliminary data.</text>
</comment>
<dbReference type="RefSeq" id="WP_191318680.1">
    <property type="nucleotide sequence ID" value="NZ_BNCG01000004.1"/>
</dbReference>
<protein>
    <submittedName>
        <fullName evidence="2">Glycosyltransferase family 2 protein</fullName>
        <ecNumber evidence="2">2.4.-.-</ecNumber>
    </submittedName>
</protein>
<reference evidence="3" key="1">
    <citation type="journal article" date="2019" name="Int. J. Syst. Evol. Microbiol.">
        <title>The Global Catalogue of Microorganisms (GCM) 10K type strain sequencing project: providing services to taxonomists for standard genome sequencing and annotation.</title>
        <authorList>
            <consortium name="The Broad Institute Genomics Platform"/>
            <consortium name="The Broad Institute Genome Sequencing Center for Infectious Disease"/>
            <person name="Wu L."/>
            <person name="Ma J."/>
        </authorList>
    </citation>
    <scope>NUCLEOTIDE SEQUENCE [LARGE SCALE GENOMIC DNA]</scope>
    <source>
        <strain evidence="3">KCTC 42282</strain>
    </source>
</reference>
<proteinExistence type="predicted"/>
<dbReference type="CDD" id="cd04186">
    <property type="entry name" value="GT_2_like_c"/>
    <property type="match status" value="1"/>
</dbReference>
<dbReference type="PANTHER" id="PTHR43179:SF7">
    <property type="entry name" value="RHAMNOSYLTRANSFERASE WBBL"/>
    <property type="match status" value="1"/>
</dbReference>
<keyword evidence="2" id="KW-0328">Glycosyltransferase</keyword>
<name>A0ABV7ULF3_9HYPH</name>
<sequence>MTKASPDPAAASRQASARLDIVIVNWNSGALLADCLDALAGSTIAGDLHVFVVDNASHDGSWQAAEAAYPIRVTLMRNPDNRGFGAACNQAAFAGTAPHILFLNPDTRVFPDTLEKALAFIARPFQGGQTPGVAGVQLVDDTGEVQRTCANAPSAARLLGRALAIDKVAPGLVTPLFMTSWDHGDTRPVAQVMGAFLLIGRPLFVQLGGFDERFFVYYEDMDLCVRAGGAGRSVVHYADARVWHQSQGTTAQVKDRRQFYFWRSEALFAAKHYGLATAWAVLAAQLLVQTPLRVAQTLARRRQGARQDEWRQVLRGASMLLRDLPALAGKLRDAARR</sequence>
<evidence type="ECO:0000313" key="2">
    <source>
        <dbReference type="EMBL" id="MFC3639556.1"/>
    </source>
</evidence>
<evidence type="ECO:0000259" key="1">
    <source>
        <dbReference type="Pfam" id="PF00535"/>
    </source>
</evidence>
<keyword evidence="2" id="KW-0808">Transferase</keyword>
<accession>A0ABV7ULF3</accession>
<keyword evidence="3" id="KW-1185">Reference proteome</keyword>
<feature type="domain" description="Glycosyltransferase 2-like" evidence="1">
    <location>
        <begin position="21"/>
        <end position="124"/>
    </location>
</feature>
<dbReference type="InterPro" id="IPR029044">
    <property type="entry name" value="Nucleotide-diphossugar_trans"/>
</dbReference>
<gene>
    <name evidence="2" type="ORF">ACFONL_19645</name>
</gene>
<dbReference type="GO" id="GO:0016757">
    <property type="term" value="F:glycosyltransferase activity"/>
    <property type="evidence" value="ECO:0007669"/>
    <property type="project" value="UniProtKB-KW"/>
</dbReference>
<dbReference type="EMBL" id="JBHRYC010000098">
    <property type="protein sequence ID" value="MFC3639556.1"/>
    <property type="molecule type" value="Genomic_DNA"/>
</dbReference>
<dbReference type="PANTHER" id="PTHR43179">
    <property type="entry name" value="RHAMNOSYLTRANSFERASE WBBL"/>
    <property type="match status" value="1"/>
</dbReference>
<dbReference type="SUPFAM" id="SSF53448">
    <property type="entry name" value="Nucleotide-diphospho-sugar transferases"/>
    <property type="match status" value="1"/>
</dbReference>
<evidence type="ECO:0000313" key="3">
    <source>
        <dbReference type="Proteomes" id="UP001595704"/>
    </source>
</evidence>
<dbReference type="Pfam" id="PF00535">
    <property type="entry name" value="Glycos_transf_2"/>
    <property type="match status" value="1"/>
</dbReference>
<dbReference type="Proteomes" id="UP001595704">
    <property type="component" value="Unassembled WGS sequence"/>
</dbReference>